<comment type="caution">
    <text evidence="2">The sequence shown here is derived from an EMBL/GenBank/DDBJ whole genome shotgun (WGS) entry which is preliminary data.</text>
</comment>
<dbReference type="AlphaFoldDB" id="A0A832DE39"/>
<protein>
    <submittedName>
        <fullName evidence="2">GWxTD domain-containing protein</fullName>
    </submittedName>
</protein>
<reference evidence="2" key="1">
    <citation type="journal article" date="2020" name="mSystems">
        <title>Genome- and Community-Level Interaction Insights into Carbon Utilization and Element Cycling Functions of Hydrothermarchaeota in Hydrothermal Sediment.</title>
        <authorList>
            <person name="Zhou Z."/>
            <person name="Liu Y."/>
            <person name="Xu W."/>
            <person name="Pan J."/>
            <person name="Luo Z.H."/>
            <person name="Li M."/>
        </authorList>
    </citation>
    <scope>NUCLEOTIDE SEQUENCE [LARGE SCALE GENOMIC DNA]</scope>
    <source>
        <strain evidence="2">SpSt-500</strain>
    </source>
</reference>
<sequence>MKKKLLIIFFLFCPIIFGQNNFFSRREIPVIRPEVQTQILIHKIQSNYQITYLYKIPYSRIQFEKVNDHFESQFELTIEVKNKENKLVKREFVKDKIISYNFDETISNKKFLENFITLVLTPDTYTFQTIFEDKLTNRQRPQKPLTIELNDSTKKYSPILVEQKIYQNDNSTKFIVANFSGSIPFSKELYNLIILSDKFESNKNYSVKFFQSDSLYLTKNIITKTLGIPKFEKLNGVVTVSFDSSFLLNGLILTDVNKNLEEGLYLVKILSDDNKELESFQYDIKWFNKPFSLNDADFALEMISFIESEQSYSNIFKKSLRSEELLKQYWKTKDPTPNTSFNELMEVFYERVDYAESNFRNLSGVSGAKTDRGRTYIVNGNPDRIDRGVNYDGKITETWYYENPKRIFIFVDKRGDGSFKLEQ</sequence>
<name>A0A832DE39_9BACT</name>
<dbReference type="Pfam" id="PF20094">
    <property type="entry name" value="GWxTD_dom"/>
    <property type="match status" value="1"/>
</dbReference>
<feature type="domain" description="GWxTD" evidence="1">
    <location>
        <begin position="293"/>
        <end position="413"/>
    </location>
</feature>
<dbReference type="EMBL" id="DSVI01000004">
    <property type="protein sequence ID" value="HGT46984.1"/>
    <property type="molecule type" value="Genomic_DNA"/>
</dbReference>
<gene>
    <name evidence="2" type="ORF">ENS56_03005</name>
</gene>
<proteinExistence type="predicted"/>
<accession>A0A832DE39</accession>
<dbReference type="InterPro" id="IPR030959">
    <property type="entry name" value="GWxTD_dom"/>
</dbReference>
<dbReference type="NCBIfam" id="TIGR04514">
    <property type="entry name" value="GWxTD_dom"/>
    <property type="match status" value="1"/>
</dbReference>
<evidence type="ECO:0000259" key="1">
    <source>
        <dbReference type="Pfam" id="PF20094"/>
    </source>
</evidence>
<evidence type="ECO:0000313" key="2">
    <source>
        <dbReference type="EMBL" id="HGT46984.1"/>
    </source>
</evidence>
<organism evidence="2">
    <name type="scientific">Ignavibacterium album</name>
    <dbReference type="NCBI Taxonomy" id="591197"/>
    <lineage>
        <taxon>Bacteria</taxon>
        <taxon>Pseudomonadati</taxon>
        <taxon>Ignavibacteriota</taxon>
        <taxon>Ignavibacteria</taxon>
        <taxon>Ignavibacteriales</taxon>
        <taxon>Ignavibacteriaceae</taxon>
        <taxon>Ignavibacterium</taxon>
    </lineage>
</organism>